<dbReference type="Pfam" id="PF09360">
    <property type="entry name" value="zf-CDGSH"/>
    <property type="match status" value="1"/>
</dbReference>
<keyword evidence="3" id="KW-0408">Iron</keyword>
<proteinExistence type="predicted"/>
<evidence type="ECO:0000256" key="1">
    <source>
        <dbReference type="ARBA" id="ARBA00022714"/>
    </source>
</evidence>
<name>A0A1H1N5Q7_9ACTN</name>
<dbReference type="GO" id="GO:0051537">
    <property type="term" value="F:2 iron, 2 sulfur cluster binding"/>
    <property type="evidence" value="ECO:0007669"/>
    <property type="project" value="UniProtKB-KW"/>
</dbReference>
<dbReference type="SMART" id="SM00704">
    <property type="entry name" value="ZnF_CDGSH"/>
    <property type="match status" value="1"/>
</dbReference>
<evidence type="ECO:0000256" key="3">
    <source>
        <dbReference type="ARBA" id="ARBA00023004"/>
    </source>
</evidence>
<dbReference type="EMBL" id="LT629772">
    <property type="protein sequence ID" value="SDR94198.1"/>
    <property type="molecule type" value="Genomic_DNA"/>
</dbReference>
<keyword evidence="4" id="KW-0411">Iron-sulfur</keyword>
<evidence type="ECO:0000256" key="4">
    <source>
        <dbReference type="ARBA" id="ARBA00023014"/>
    </source>
</evidence>
<evidence type="ECO:0000313" key="6">
    <source>
        <dbReference type="EMBL" id="SDR94198.1"/>
    </source>
</evidence>
<sequence>MTQIGVDVDGYSVRCIGPATIETMPTPDGPLLVRGATRVVDDDGDDHRVQRPVVAVCRCGTSTRPPWCDGMHKLLQNRDRQRQNDRADR</sequence>
<keyword evidence="7" id="KW-1185">Reference proteome</keyword>
<organism evidence="6 7">
    <name type="scientific">Microlunatus soli</name>
    <dbReference type="NCBI Taxonomy" id="630515"/>
    <lineage>
        <taxon>Bacteria</taxon>
        <taxon>Bacillati</taxon>
        <taxon>Actinomycetota</taxon>
        <taxon>Actinomycetes</taxon>
        <taxon>Propionibacteriales</taxon>
        <taxon>Propionibacteriaceae</taxon>
        <taxon>Microlunatus</taxon>
    </lineage>
</organism>
<feature type="domain" description="Iron-binding zinc finger CDGSH type" evidence="5">
    <location>
        <begin position="34"/>
        <end position="78"/>
    </location>
</feature>
<dbReference type="InterPro" id="IPR018967">
    <property type="entry name" value="FeS-contain_CDGSH-typ"/>
</dbReference>
<keyword evidence="1" id="KW-0001">2Fe-2S</keyword>
<dbReference type="GO" id="GO:0005737">
    <property type="term" value="C:cytoplasm"/>
    <property type="evidence" value="ECO:0007669"/>
    <property type="project" value="UniProtKB-ARBA"/>
</dbReference>
<dbReference type="Proteomes" id="UP000199103">
    <property type="component" value="Chromosome I"/>
</dbReference>
<dbReference type="Gene3D" id="3.40.5.90">
    <property type="entry name" value="CDGSH iron-sulfur domain, mitoNEET-type"/>
    <property type="match status" value="1"/>
</dbReference>
<accession>A0A1H1N5Q7</accession>
<evidence type="ECO:0000259" key="5">
    <source>
        <dbReference type="SMART" id="SM00704"/>
    </source>
</evidence>
<dbReference type="InterPro" id="IPR042216">
    <property type="entry name" value="MitoNEET_CISD"/>
</dbReference>
<dbReference type="STRING" id="630515.SAMN04489812_0391"/>
<dbReference type="AlphaFoldDB" id="A0A1H1N5Q7"/>
<keyword evidence="2" id="KW-0479">Metal-binding</keyword>
<evidence type="ECO:0000256" key="2">
    <source>
        <dbReference type="ARBA" id="ARBA00022723"/>
    </source>
</evidence>
<gene>
    <name evidence="6" type="ORF">SAMN04489812_0391</name>
</gene>
<protein>
    <submittedName>
        <fullName evidence="6">Iron-binding zinc finger CDGSH type</fullName>
    </submittedName>
</protein>
<evidence type="ECO:0000313" key="7">
    <source>
        <dbReference type="Proteomes" id="UP000199103"/>
    </source>
</evidence>
<reference evidence="6 7" key="1">
    <citation type="submission" date="2016-10" db="EMBL/GenBank/DDBJ databases">
        <authorList>
            <person name="de Groot N.N."/>
        </authorList>
    </citation>
    <scope>NUCLEOTIDE SEQUENCE [LARGE SCALE GENOMIC DNA]</scope>
    <source>
        <strain evidence="6 7">DSM 21800</strain>
    </source>
</reference>
<dbReference type="GO" id="GO:0046872">
    <property type="term" value="F:metal ion binding"/>
    <property type="evidence" value="ECO:0007669"/>
    <property type="project" value="UniProtKB-KW"/>
</dbReference>